<evidence type="ECO:0000313" key="4">
    <source>
        <dbReference type="EMBL" id="MDP9805562.1"/>
    </source>
</evidence>
<dbReference type="GO" id="GO:0047631">
    <property type="term" value="F:ADP-ribose diphosphatase activity"/>
    <property type="evidence" value="ECO:0007669"/>
    <property type="project" value="UniProtKB-EC"/>
</dbReference>
<comment type="cofactor">
    <cofactor evidence="1">
        <name>Mg(2+)</name>
        <dbReference type="ChEBI" id="CHEBI:18420"/>
    </cofactor>
</comment>
<name>A0ABT9NDV0_9ACTO</name>
<proteinExistence type="predicted"/>
<dbReference type="Gene3D" id="3.90.79.10">
    <property type="entry name" value="Nucleoside Triphosphate Pyrophosphohydrolase"/>
    <property type="match status" value="1"/>
</dbReference>
<evidence type="ECO:0000313" key="5">
    <source>
        <dbReference type="Proteomes" id="UP001243212"/>
    </source>
</evidence>
<dbReference type="EC" id="3.6.1.13" evidence="4"/>
<dbReference type="Proteomes" id="UP001243212">
    <property type="component" value="Unassembled WGS sequence"/>
</dbReference>
<dbReference type="InterPro" id="IPR000086">
    <property type="entry name" value="NUDIX_hydrolase_dom"/>
</dbReference>
<dbReference type="PANTHER" id="PTHR11839:SF18">
    <property type="entry name" value="NUDIX HYDROLASE DOMAIN-CONTAINING PROTEIN"/>
    <property type="match status" value="1"/>
</dbReference>
<reference evidence="4 5" key="1">
    <citation type="submission" date="2023-07" db="EMBL/GenBank/DDBJ databases">
        <title>Sequencing the genomes of 1000 actinobacteria strains.</title>
        <authorList>
            <person name="Klenk H.-P."/>
        </authorList>
    </citation>
    <scope>NUCLEOTIDE SEQUENCE [LARGE SCALE GENOMIC DNA]</scope>
    <source>
        <strain evidence="4 5">DSM 17163</strain>
    </source>
</reference>
<dbReference type="PROSITE" id="PS51462">
    <property type="entry name" value="NUDIX"/>
    <property type="match status" value="1"/>
</dbReference>
<gene>
    <name evidence="4" type="ORF">J2S70_000144</name>
</gene>
<dbReference type="SUPFAM" id="SSF55811">
    <property type="entry name" value="Nudix"/>
    <property type="match status" value="1"/>
</dbReference>
<evidence type="ECO:0000259" key="3">
    <source>
        <dbReference type="PROSITE" id="PS51462"/>
    </source>
</evidence>
<dbReference type="EMBL" id="JAUSQX010000001">
    <property type="protein sequence ID" value="MDP9805562.1"/>
    <property type="molecule type" value="Genomic_DNA"/>
</dbReference>
<evidence type="ECO:0000256" key="2">
    <source>
        <dbReference type="ARBA" id="ARBA00022801"/>
    </source>
</evidence>
<dbReference type="PANTHER" id="PTHR11839">
    <property type="entry name" value="UDP/ADP-SUGAR PYROPHOSPHATASE"/>
    <property type="match status" value="1"/>
</dbReference>
<keyword evidence="2 4" id="KW-0378">Hydrolase</keyword>
<dbReference type="InterPro" id="IPR015797">
    <property type="entry name" value="NUDIX_hydrolase-like_dom_sf"/>
</dbReference>
<evidence type="ECO:0000256" key="1">
    <source>
        <dbReference type="ARBA" id="ARBA00001946"/>
    </source>
</evidence>
<sequence>MYELCDTPVPDHVRLAERVERFAGPIFTIYDDEIEFASGDVVRRQWMDHDDAVAVVALKPSDHDEEEWDVLLIRQYRHAPRRLMWEIPAGLRDQDGEAEVLTAARELREETDFGASTWFRLVNFVTSPGVSNEDLGIFLAVDVEHAPLGDFKREAEEAEIAVEWFGLDRVTDAVMAGKLTSPTLVTGILAVNVALNRGLDCCEKIALPIADQ</sequence>
<keyword evidence="5" id="KW-1185">Reference proteome</keyword>
<feature type="domain" description="Nudix hydrolase" evidence="3">
    <location>
        <begin position="48"/>
        <end position="187"/>
    </location>
</feature>
<organism evidence="4 5">
    <name type="scientific">Trueperella bonasi</name>
    <dbReference type="NCBI Taxonomy" id="312286"/>
    <lineage>
        <taxon>Bacteria</taxon>
        <taxon>Bacillati</taxon>
        <taxon>Actinomycetota</taxon>
        <taxon>Actinomycetes</taxon>
        <taxon>Actinomycetales</taxon>
        <taxon>Actinomycetaceae</taxon>
        <taxon>Trueperella</taxon>
    </lineage>
</organism>
<protein>
    <submittedName>
        <fullName evidence="4">ADP-ribose pyrophosphatase</fullName>
        <ecNumber evidence="4">3.6.1.13</ecNumber>
    </submittedName>
</protein>
<accession>A0ABT9NDV0</accession>
<dbReference type="Pfam" id="PF00293">
    <property type="entry name" value="NUDIX"/>
    <property type="match status" value="1"/>
</dbReference>
<dbReference type="RefSeq" id="WP_307681836.1">
    <property type="nucleotide sequence ID" value="NZ_JAUSQX010000001.1"/>
</dbReference>
<comment type="caution">
    <text evidence="4">The sequence shown here is derived from an EMBL/GenBank/DDBJ whole genome shotgun (WGS) entry which is preliminary data.</text>
</comment>